<feature type="transmembrane region" description="Helical" evidence="1">
    <location>
        <begin position="43"/>
        <end position="61"/>
    </location>
</feature>
<dbReference type="GeneID" id="97362099"/>
<evidence type="ECO:0000313" key="2">
    <source>
        <dbReference type="EMBL" id="MER6907569.1"/>
    </source>
</evidence>
<evidence type="ECO:0000256" key="1">
    <source>
        <dbReference type="SAM" id="Phobius"/>
    </source>
</evidence>
<keyword evidence="3" id="KW-1185">Reference proteome</keyword>
<accession>A0ABV1VM65</accession>
<organism evidence="2 3">
    <name type="scientific">Streptomyces flaveolus</name>
    <dbReference type="NCBI Taxonomy" id="67297"/>
    <lineage>
        <taxon>Bacteria</taxon>
        <taxon>Bacillati</taxon>
        <taxon>Actinomycetota</taxon>
        <taxon>Actinomycetes</taxon>
        <taxon>Kitasatosporales</taxon>
        <taxon>Streptomycetaceae</taxon>
        <taxon>Streptomyces</taxon>
    </lineage>
</organism>
<keyword evidence="1" id="KW-0472">Membrane</keyword>
<protein>
    <recommendedName>
        <fullName evidence="4">Transmembrane protein</fullName>
    </recommendedName>
</protein>
<reference evidence="2 3" key="1">
    <citation type="submission" date="2024-06" db="EMBL/GenBank/DDBJ databases">
        <title>The Natural Products Discovery Center: Release of the First 8490 Sequenced Strains for Exploring Actinobacteria Biosynthetic Diversity.</title>
        <authorList>
            <person name="Kalkreuter E."/>
            <person name="Kautsar S.A."/>
            <person name="Yang D."/>
            <person name="Bader C.D."/>
            <person name="Teijaro C.N."/>
            <person name="Fluegel L."/>
            <person name="Davis C.M."/>
            <person name="Simpson J.R."/>
            <person name="Lauterbach L."/>
            <person name="Steele A.D."/>
            <person name="Gui C."/>
            <person name="Meng S."/>
            <person name="Li G."/>
            <person name="Viehrig K."/>
            <person name="Ye F."/>
            <person name="Su P."/>
            <person name="Kiefer A.F."/>
            <person name="Nichols A."/>
            <person name="Cepeda A.J."/>
            <person name="Yan W."/>
            <person name="Fan B."/>
            <person name="Jiang Y."/>
            <person name="Adhikari A."/>
            <person name="Zheng C.-J."/>
            <person name="Schuster L."/>
            <person name="Cowan T.M."/>
            <person name="Smanski M.J."/>
            <person name="Chevrette M.G."/>
            <person name="De Carvalho L.P.S."/>
            <person name="Shen B."/>
        </authorList>
    </citation>
    <scope>NUCLEOTIDE SEQUENCE [LARGE SCALE GENOMIC DNA]</scope>
    <source>
        <strain evidence="2 3">NPDC000632</strain>
    </source>
</reference>
<keyword evidence="1" id="KW-1133">Transmembrane helix</keyword>
<feature type="transmembrane region" description="Helical" evidence="1">
    <location>
        <begin position="118"/>
        <end position="137"/>
    </location>
</feature>
<dbReference type="RefSeq" id="WP_350715646.1">
    <property type="nucleotide sequence ID" value="NZ_JBEPCO010000003.1"/>
</dbReference>
<gene>
    <name evidence="2" type="ORF">ABT322_28360</name>
</gene>
<feature type="transmembrane region" description="Helical" evidence="1">
    <location>
        <begin position="143"/>
        <end position="165"/>
    </location>
</feature>
<name>A0ABV1VM65_9ACTN</name>
<feature type="transmembrane region" description="Helical" evidence="1">
    <location>
        <begin position="20"/>
        <end position="37"/>
    </location>
</feature>
<dbReference type="EMBL" id="JBEPCV010000033">
    <property type="protein sequence ID" value="MER6907569.1"/>
    <property type="molecule type" value="Genomic_DNA"/>
</dbReference>
<evidence type="ECO:0008006" key="4">
    <source>
        <dbReference type="Google" id="ProtNLM"/>
    </source>
</evidence>
<comment type="caution">
    <text evidence="2">The sequence shown here is derived from an EMBL/GenBank/DDBJ whole genome shotgun (WGS) entry which is preliminary data.</text>
</comment>
<evidence type="ECO:0000313" key="3">
    <source>
        <dbReference type="Proteomes" id="UP001490330"/>
    </source>
</evidence>
<keyword evidence="1" id="KW-0812">Transmembrane</keyword>
<dbReference type="Proteomes" id="UP001490330">
    <property type="component" value="Unassembled WGS sequence"/>
</dbReference>
<sequence>MASIERRDGRPERRWQDKLWVMGLMVLVIGLVTRMALNGASGWLPALVSAALTSCYVVWLVRRRRNRDARATGTDPDDVPVMERQILKGAPPPEEPARRRALAALVDSRQQRLRRHRWWALPLLAVIFFGTAALWFASGAVVAGGWMLAAAVVSMAWMVWWHFHYDRRLTQMRRRLQG</sequence>
<proteinExistence type="predicted"/>